<reference evidence="4 5" key="1">
    <citation type="submission" date="2024-09" db="EMBL/GenBank/DDBJ databases">
        <authorList>
            <person name="Sun Q."/>
            <person name="Mori K."/>
        </authorList>
    </citation>
    <scope>NUCLEOTIDE SEQUENCE [LARGE SCALE GENOMIC DNA]</scope>
    <source>
        <strain evidence="4 5">CCM 7765</strain>
    </source>
</reference>
<dbReference type="EMBL" id="JBHLWO010000001">
    <property type="protein sequence ID" value="MFC0317991.1"/>
    <property type="molecule type" value="Genomic_DNA"/>
</dbReference>
<dbReference type="Pfam" id="PF04773">
    <property type="entry name" value="FecR"/>
    <property type="match status" value="1"/>
</dbReference>
<keyword evidence="1" id="KW-1133">Transmembrane helix</keyword>
<organism evidence="4 5">
    <name type="scientific">Olivibacter oleidegradans</name>
    <dbReference type="NCBI Taxonomy" id="760123"/>
    <lineage>
        <taxon>Bacteria</taxon>
        <taxon>Pseudomonadati</taxon>
        <taxon>Bacteroidota</taxon>
        <taxon>Sphingobacteriia</taxon>
        <taxon>Sphingobacteriales</taxon>
        <taxon>Sphingobacteriaceae</taxon>
        <taxon>Olivibacter</taxon>
    </lineage>
</organism>
<dbReference type="Proteomes" id="UP001589774">
    <property type="component" value="Unassembled WGS sequence"/>
</dbReference>
<keyword evidence="1" id="KW-0472">Membrane</keyword>
<keyword evidence="1" id="KW-0812">Transmembrane</keyword>
<dbReference type="Gene3D" id="2.60.120.1440">
    <property type="match status" value="1"/>
</dbReference>
<sequence>MEEHEDIKKLLKRYLAGECTPEERMRVEQWYGQLDIQAEEPAKEQVEEDIIDIRNRLRRSPIRRIAPWYRYAAAVAAVLLLTVGMYYQFKPSDRFKSSSKTATIASQPDIAPGRNRAILKLANGKEIILDGSPNGEIAQEGTHAIFKNVDGELVYQLGGANTSDATIPRFNTMRTPRGGQYHLVLPDGTKVWLNAASSITYAINGNLGERLVKLEGEAYFEVAKDATRPFRVESKGQIVEVLGTQFNINSYLDEPVVKTTLIEGSVRVAETAEHKTVMLRPGQQAALDRQSHLSVKQADVSDAVAWKNGKFSFNRADIGMVMRQLSRWYDVEVVFKGKKPEITLSGEVYRNTHASKVLEILSFYKLNCRIETVNGVKQIIIQ</sequence>
<dbReference type="Gene3D" id="3.55.50.30">
    <property type="match status" value="1"/>
</dbReference>
<evidence type="ECO:0000313" key="4">
    <source>
        <dbReference type="EMBL" id="MFC0317991.1"/>
    </source>
</evidence>
<gene>
    <name evidence="4" type="ORF">ACFFI0_06705</name>
</gene>
<proteinExistence type="predicted"/>
<evidence type="ECO:0000313" key="5">
    <source>
        <dbReference type="Proteomes" id="UP001589774"/>
    </source>
</evidence>
<keyword evidence="5" id="KW-1185">Reference proteome</keyword>
<evidence type="ECO:0000259" key="3">
    <source>
        <dbReference type="Pfam" id="PF16344"/>
    </source>
</evidence>
<comment type="caution">
    <text evidence="4">The sequence shown here is derived from an EMBL/GenBank/DDBJ whole genome shotgun (WGS) entry which is preliminary data.</text>
</comment>
<feature type="domain" description="FecR protein" evidence="2">
    <location>
        <begin position="172"/>
        <end position="267"/>
    </location>
</feature>
<evidence type="ECO:0000259" key="2">
    <source>
        <dbReference type="Pfam" id="PF04773"/>
    </source>
</evidence>
<feature type="domain" description="Protein FecR C-terminal" evidence="3">
    <location>
        <begin position="310"/>
        <end position="369"/>
    </location>
</feature>
<dbReference type="InterPro" id="IPR012373">
    <property type="entry name" value="Ferrdict_sens_TM"/>
</dbReference>
<dbReference type="InterPro" id="IPR006860">
    <property type="entry name" value="FecR"/>
</dbReference>
<evidence type="ECO:0000256" key="1">
    <source>
        <dbReference type="SAM" id="Phobius"/>
    </source>
</evidence>
<dbReference type="PANTHER" id="PTHR30273">
    <property type="entry name" value="PERIPLASMIC SIGNAL SENSOR AND SIGMA FACTOR ACTIVATOR FECR-RELATED"/>
    <property type="match status" value="1"/>
</dbReference>
<dbReference type="Pfam" id="PF16344">
    <property type="entry name" value="FecR_C"/>
    <property type="match status" value="1"/>
</dbReference>
<protein>
    <submittedName>
        <fullName evidence="4">FecR domain-containing protein</fullName>
    </submittedName>
</protein>
<accession>A0ABV6HGI9</accession>
<dbReference type="PIRSF" id="PIRSF018266">
    <property type="entry name" value="FecR"/>
    <property type="match status" value="1"/>
</dbReference>
<feature type="transmembrane region" description="Helical" evidence="1">
    <location>
        <begin position="68"/>
        <end position="89"/>
    </location>
</feature>
<dbReference type="PANTHER" id="PTHR30273:SF2">
    <property type="entry name" value="PROTEIN FECR"/>
    <property type="match status" value="1"/>
</dbReference>
<dbReference type="InterPro" id="IPR032508">
    <property type="entry name" value="FecR_C"/>
</dbReference>
<dbReference type="RefSeq" id="WP_130856095.1">
    <property type="nucleotide sequence ID" value="NZ_JBHLWO010000001.1"/>
</dbReference>
<name>A0ABV6HGI9_9SPHI</name>